<organism evidence="6 7">
    <name type="scientific">Pseudonocardia nematodicida</name>
    <dbReference type="NCBI Taxonomy" id="1206997"/>
    <lineage>
        <taxon>Bacteria</taxon>
        <taxon>Bacillati</taxon>
        <taxon>Actinomycetota</taxon>
        <taxon>Actinomycetes</taxon>
        <taxon>Pseudonocardiales</taxon>
        <taxon>Pseudonocardiaceae</taxon>
        <taxon>Pseudonocardia</taxon>
    </lineage>
</organism>
<evidence type="ECO:0000256" key="1">
    <source>
        <dbReference type="ARBA" id="ARBA00010716"/>
    </source>
</evidence>
<keyword evidence="3 4" id="KW-0378">Hydrolase</keyword>
<keyword evidence="2" id="KW-0479">Metal-binding</keyword>
<evidence type="ECO:0000256" key="4">
    <source>
        <dbReference type="PIRNR" id="PIRNR038994"/>
    </source>
</evidence>
<dbReference type="PIRSF" id="PIRSF038994">
    <property type="entry name" value="NagA"/>
    <property type="match status" value="1"/>
</dbReference>
<comment type="caution">
    <text evidence="6">The sequence shown here is derived from an EMBL/GenBank/DDBJ whole genome shotgun (WGS) entry which is preliminary data.</text>
</comment>
<dbReference type="InterPro" id="IPR006680">
    <property type="entry name" value="Amidohydro-rel"/>
</dbReference>
<dbReference type="PANTHER" id="PTHR11113:SF14">
    <property type="entry name" value="N-ACETYLGLUCOSAMINE-6-PHOSPHATE DEACETYLASE"/>
    <property type="match status" value="1"/>
</dbReference>
<dbReference type="PANTHER" id="PTHR11113">
    <property type="entry name" value="N-ACETYLGLUCOSAMINE-6-PHOSPHATE DEACETYLASE"/>
    <property type="match status" value="1"/>
</dbReference>
<proteinExistence type="inferred from homology"/>
<evidence type="ECO:0000256" key="2">
    <source>
        <dbReference type="ARBA" id="ARBA00022723"/>
    </source>
</evidence>
<dbReference type="RefSeq" id="WP_349296445.1">
    <property type="nucleotide sequence ID" value="NZ_JBEDNQ010000001.1"/>
</dbReference>
<evidence type="ECO:0000313" key="7">
    <source>
        <dbReference type="Proteomes" id="UP001494902"/>
    </source>
</evidence>
<dbReference type="SUPFAM" id="SSF51556">
    <property type="entry name" value="Metallo-dependent hydrolases"/>
    <property type="match status" value="1"/>
</dbReference>
<keyword evidence="7" id="KW-1185">Reference proteome</keyword>
<feature type="domain" description="Amidohydrolase-related" evidence="5">
    <location>
        <begin position="44"/>
        <end position="378"/>
    </location>
</feature>
<gene>
    <name evidence="6" type="ORF">WIS52_02680</name>
</gene>
<sequence length="382" mass="39103">MIPARTLRGRDALTGRAVEIGVEDGYVRSVRPWTPAGGDDVPLLAPGLVDLQVNGFAGHDVNGTDVDAGEVIALTRALARAGTTTWVPTVITASEDDIAGSLRAIAQARRSDPATARAVPYVHVEGPFISAEDGPRGVHPAAQVRPPDVAELERWQAACDGLVGMVTLSPHHPGSAGFVAAATARGVLVAIGHTGASPEEIHAAADAGASMSTHLGNGAHAVLARHPNYLWAQLADDRLTAGFVADGHHLPADTLRSMLRAKGLERSFLVSDSVALAGLPPGEYTTPVGGRVELSADGRLAEAGTPYLAGAARCLAECVATARRDAGLTLAEALRLATTSPGRFAGGRGRLVPGAPADLLRLTDDGIDTAVVEVIAGGEPVA</sequence>
<evidence type="ECO:0000313" key="6">
    <source>
        <dbReference type="EMBL" id="MEQ3549366.1"/>
    </source>
</evidence>
<evidence type="ECO:0000259" key="5">
    <source>
        <dbReference type="Pfam" id="PF01979"/>
    </source>
</evidence>
<accession>A0ABV1K5I5</accession>
<dbReference type="Pfam" id="PF01979">
    <property type="entry name" value="Amidohydro_1"/>
    <property type="match status" value="1"/>
</dbReference>
<reference evidence="6 7" key="1">
    <citation type="submission" date="2024-03" db="EMBL/GenBank/DDBJ databases">
        <title>Draft genome sequence of Pseudonocardia nematodicida JCM 31783.</title>
        <authorList>
            <person name="Butdee W."/>
            <person name="Duangmal K."/>
        </authorList>
    </citation>
    <scope>NUCLEOTIDE SEQUENCE [LARGE SCALE GENOMIC DNA]</scope>
    <source>
        <strain evidence="6 7">JCM 31783</strain>
    </source>
</reference>
<comment type="similarity">
    <text evidence="1 4">Belongs to the metallo-dependent hydrolases superfamily. NagA family.</text>
</comment>
<name>A0ABV1K5I5_9PSEU</name>
<keyword evidence="4" id="KW-0119">Carbohydrate metabolism</keyword>
<evidence type="ECO:0000256" key="3">
    <source>
        <dbReference type="ARBA" id="ARBA00022801"/>
    </source>
</evidence>
<dbReference type="InterPro" id="IPR003764">
    <property type="entry name" value="GlcNAc_6-P_deAcase"/>
</dbReference>
<dbReference type="EMBL" id="JBEDNQ010000001">
    <property type="protein sequence ID" value="MEQ3549366.1"/>
    <property type="molecule type" value="Genomic_DNA"/>
</dbReference>
<protein>
    <submittedName>
        <fullName evidence="6">Amidohydrolase family protein</fullName>
    </submittedName>
</protein>
<dbReference type="Gene3D" id="3.20.20.140">
    <property type="entry name" value="Metal-dependent hydrolases"/>
    <property type="match status" value="1"/>
</dbReference>
<dbReference type="InterPro" id="IPR032466">
    <property type="entry name" value="Metal_Hydrolase"/>
</dbReference>
<dbReference type="Proteomes" id="UP001494902">
    <property type="component" value="Unassembled WGS sequence"/>
</dbReference>